<dbReference type="EMBL" id="CAMGYJ010000009">
    <property type="protein sequence ID" value="CAI0471747.1"/>
    <property type="molecule type" value="Genomic_DNA"/>
</dbReference>
<dbReference type="AlphaFoldDB" id="A0AAV0PMW9"/>
<gene>
    <name evidence="1" type="ORF">LITE_LOCUS39001</name>
</gene>
<proteinExistence type="predicted"/>
<sequence length="50" mass="5576">MFEDLKLLAIFLGIHDLLLVPVQTSLVTFHADVCNVTQVPLLLVFLVGLR</sequence>
<evidence type="ECO:0000313" key="2">
    <source>
        <dbReference type="Proteomes" id="UP001154282"/>
    </source>
</evidence>
<protein>
    <submittedName>
        <fullName evidence="1">Uncharacterized protein</fullName>
    </submittedName>
</protein>
<reference evidence="1" key="1">
    <citation type="submission" date="2022-08" db="EMBL/GenBank/DDBJ databases">
        <authorList>
            <person name="Gutierrez-Valencia J."/>
        </authorList>
    </citation>
    <scope>NUCLEOTIDE SEQUENCE</scope>
</reference>
<dbReference type="Proteomes" id="UP001154282">
    <property type="component" value="Unassembled WGS sequence"/>
</dbReference>
<accession>A0AAV0PMW9</accession>
<organism evidence="1 2">
    <name type="scientific">Linum tenue</name>
    <dbReference type="NCBI Taxonomy" id="586396"/>
    <lineage>
        <taxon>Eukaryota</taxon>
        <taxon>Viridiplantae</taxon>
        <taxon>Streptophyta</taxon>
        <taxon>Embryophyta</taxon>
        <taxon>Tracheophyta</taxon>
        <taxon>Spermatophyta</taxon>
        <taxon>Magnoliopsida</taxon>
        <taxon>eudicotyledons</taxon>
        <taxon>Gunneridae</taxon>
        <taxon>Pentapetalae</taxon>
        <taxon>rosids</taxon>
        <taxon>fabids</taxon>
        <taxon>Malpighiales</taxon>
        <taxon>Linaceae</taxon>
        <taxon>Linum</taxon>
    </lineage>
</organism>
<evidence type="ECO:0000313" key="1">
    <source>
        <dbReference type="EMBL" id="CAI0471747.1"/>
    </source>
</evidence>
<name>A0AAV0PMW9_9ROSI</name>
<keyword evidence="2" id="KW-1185">Reference proteome</keyword>
<comment type="caution">
    <text evidence="1">The sequence shown here is derived from an EMBL/GenBank/DDBJ whole genome shotgun (WGS) entry which is preliminary data.</text>
</comment>